<dbReference type="InterPro" id="IPR001828">
    <property type="entry name" value="ANF_lig-bd_rcpt"/>
</dbReference>
<dbReference type="InterPro" id="IPR028082">
    <property type="entry name" value="Peripla_BP_I"/>
</dbReference>
<keyword evidence="4" id="KW-0472">Membrane</keyword>
<comment type="subcellular location">
    <subcellularLocation>
        <location evidence="1">Membrane</location>
    </subcellularLocation>
</comment>
<dbReference type="SUPFAM" id="SSF53822">
    <property type="entry name" value="Periplasmic binding protein-like I"/>
    <property type="match status" value="1"/>
</dbReference>
<dbReference type="EMBL" id="OD010484">
    <property type="protein sequence ID" value="CAD7416119.1"/>
    <property type="molecule type" value="Genomic_DNA"/>
</dbReference>
<organism evidence="6">
    <name type="scientific">Timema poppense</name>
    <name type="common">Walking stick</name>
    <dbReference type="NCBI Taxonomy" id="170557"/>
    <lineage>
        <taxon>Eukaryota</taxon>
        <taxon>Metazoa</taxon>
        <taxon>Ecdysozoa</taxon>
        <taxon>Arthropoda</taxon>
        <taxon>Hexapoda</taxon>
        <taxon>Insecta</taxon>
        <taxon>Pterygota</taxon>
        <taxon>Neoptera</taxon>
        <taxon>Polyneoptera</taxon>
        <taxon>Phasmatodea</taxon>
        <taxon>Timematodea</taxon>
        <taxon>Timematoidea</taxon>
        <taxon>Timematidae</taxon>
        <taxon>Timema</taxon>
    </lineage>
</organism>
<dbReference type="Gene3D" id="3.40.50.2300">
    <property type="match status" value="2"/>
</dbReference>
<accession>A0A7R9DJZ2</accession>
<evidence type="ECO:0000256" key="1">
    <source>
        <dbReference type="ARBA" id="ARBA00004370"/>
    </source>
</evidence>
<evidence type="ECO:0000256" key="2">
    <source>
        <dbReference type="ARBA" id="ARBA00022692"/>
    </source>
</evidence>
<evidence type="ECO:0000313" key="6">
    <source>
        <dbReference type="EMBL" id="CAD7416119.1"/>
    </source>
</evidence>
<keyword evidence="3" id="KW-1133">Transmembrane helix</keyword>
<sequence length="241" mass="27677">MRGTGYNWLKIGGLFDALEHQQQLVFQYGVDAVNDDRTLLSYHRLVARVERVPPDDSFRVSQIAPPEDGIGFITVCRLLSTGVAGIFGPTSDETSDAVQSICDVKDVPHIETSWDLKQRREDFLVNLHPHPQTLNRLFVDLVRNCEWKSFTIIYDDSDSLVRFQELLRVYEPKGNTVTVRQLEPGNDYRRVLRNIKNSGESNFVLDVSERILYEVLLQAQQVGLMSDRHNYIITSLVRLQQ</sequence>
<feature type="domain" description="Receptor ligand binding region" evidence="5">
    <location>
        <begin position="23"/>
        <end position="234"/>
    </location>
</feature>
<evidence type="ECO:0000256" key="4">
    <source>
        <dbReference type="ARBA" id="ARBA00023136"/>
    </source>
</evidence>
<protein>
    <recommendedName>
        <fullName evidence="5">Receptor ligand binding region domain-containing protein</fullName>
    </recommendedName>
</protein>
<dbReference type="GO" id="GO:0016020">
    <property type="term" value="C:membrane"/>
    <property type="evidence" value="ECO:0007669"/>
    <property type="project" value="UniProtKB-SubCell"/>
</dbReference>
<evidence type="ECO:0000259" key="5">
    <source>
        <dbReference type="Pfam" id="PF01094"/>
    </source>
</evidence>
<dbReference type="Pfam" id="PF01094">
    <property type="entry name" value="ANF_receptor"/>
    <property type="match status" value="1"/>
</dbReference>
<keyword evidence="2" id="KW-0812">Transmembrane</keyword>
<reference evidence="6" key="1">
    <citation type="submission" date="2020-11" db="EMBL/GenBank/DDBJ databases">
        <authorList>
            <person name="Tran Van P."/>
        </authorList>
    </citation>
    <scope>NUCLEOTIDE SEQUENCE</scope>
</reference>
<gene>
    <name evidence="6" type="ORF">TPSB3V08_LOCUS10810</name>
</gene>
<name>A0A7R9DJZ2_TIMPO</name>
<proteinExistence type="predicted"/>
<dbReference type="AlphaFoldDB" id="A0A7R9DJZ2"/>
<evidence type="ECO:0000256" key="3">
    <source>
        <dbReference type="ARBA" id="ARBA00022989"/>
    </source>
</evidence>